<dbReference type="EMBL" id="MVHS01000001">
    <property type="protein sequence ID" value="ORA74172.1"/>
    <property type="molecule type" value="Genomic_DNA"/>
</dbReference>
<dbReference type="OrthoDB" id="4739610at2"/>
<name>A0A1X0DPS6_9MYCO</name>
<dbReference type="Gene3D" id="3.40.50.1820">
    <property type="entry name" value="alpha/beta hydrolase"/>
    <property type="match status" value="1"/>
</dbReference>
<evidence type="ECO:0008006" key="3">
    <source>
        <dbReference type="Google" id="ProtNLM"/>
    </source>
</evidence>
<dbReference type="SUPFAM" id="SSF53474">
    <property type="entry name" value="alpha/beta-Hydrolases"/>
    <property type="match status" value="1"/>
</dbReference>
<dbReference type="AlphaFoldDB" id="A0A1X0DPS6"/>
<accession>A0A1X0DPS6</accession>
<proteinExistence type="predicted"/>
<protein>
    <recommendedName>
        <fullName evidence="3">Alpha/beta hydrolase</fullName>
    </recommendedName>
</protein>
<dbReference type="InterPro" id="IPR029058">
    <property type="entry name" value="AB_hydrolase_fold"/>
</dbReference>
<dbReference type="Proteomes" id="UP000192801">
    <property type="component" value="Unassembled WGS sequence"/>
</dbReference>
<dbReference type="STRING" id="444597.BST26_00665"/>
<gene>
    <name evidence="1" type="ORF">BST26_00665</name>
</gene>
<comment type="caution">
    <text evidence="1">The sequence shown here is derived from an EMBL/GenBank/DDBJ whole genome shotgun (WGS) entry which is preliminary data.</text>
</comment>
<dbReference type="PANTHER" id="PTHR13617">
    <property type="entry name" value="PROTEIN ABHD18"/>
    <property type="match status" value="1"/>
</dbReference>
<organism evidence="1 2">
    <name type="scientific">Mycolicibacterium insubricum</name>
    <dbReference type="NCBI Taxonomy" id="444597"/>
    <lineage>
        <taxon>Bacteria</taxon>
        <taxon>Bacillati</taxon>
        <taxon>Actinomycetota</taxon>
        <taxon>Actinomycetes</taxon>
        <taxon>Mycobacteriales</taxon>
        <taxon>Mycobacteriaceae</taxon>
        <taxon>Mycolicibacterium</taxon>
    </lineage>
</organism>
<evidence type="ECO:0000313" key="1">
    <source>
        <dbReference type="EMBL" id="ORA74172.1"/>
    </source>
</evidence>
<dbReference type="RefSeq" id="WP_083028926.1">
    <property type="nucleotide sequence ID" value="NZ_AP022618.1"/>
</dbReference>
<evidence type="ECO:0000313" key="2">
    <source>
        <dbReference type="Proteomes" id="UP000192801"/>
    </source>
</evidence>
<sequence length="392" mass="43101">MPAAVQTALGPITRTGRFYAGAWRHYLGGADTESGLPVARPTVALLGQALRDEIVLTGLRTTRPLSRPKAFQRIDREVHAALDFYGERGFLENPEAFFAAPPELEVAEVEIHKVKGRGRSYSRFEFESSYHPDPDEPGAQRWASYAANAQVYGLLLRHNEPRPWLVCVHGAEMGRAGIDLALFRARHLHEDFGLNVILPVMPLHGPRARDLPRGKAIPGEEVLDDVHFAAQAVWDVRRVLSWIRRQEPAAPIGLNAISLGGYVSSLVASLDPHLTCAILGVPVADLISLLGRHSGFAPGDPRYQTLQDAAPLAAMVTPLSLEPKVPPKGRFIYGGVADRVVHPRDQVVKLWEHWGKPEIVWYRGGHAGFFTARPVQKFVDAALVQSGLVGNR</sequence>
<dbReference type="PANTHER" id="PTHR13617:SF14">
    <property type="entry name" value="PROTEIN ABHD18"/>
    <property type="match status" value="1"/>
</dbReference>
<keyword evidence="2" id="KW-1185">Reference proteome</keyword>
<reference evidence="1 2" key="1">
    <citation type="submission" date="2016-12" db="EMBL/GenBank/DDBJ databases">
        <title>The new phylogeny of genus Mycobacterium.</title>
        <authorList>
            <person name="Tortoli E."/>
            <person name="Trovato A."/>
            <person name="Cirillo D.M."/>
        </authorList>
    </citation>
    <scope>NUCLEOTIDE SEQUENCE [LARGE SCALE GENOMIC DNA]</scope>
    <source>
        <strain evidence="1 2">DSM 45130</strain>
    </source>
</reference>